<reference evidence="2 3" key="1">
    <citation type="journal article" date="2019" name="Int. J. Syst. Evol. Microbiol.">
        <title>The Global Catalogue of Microorganisms (GCM) 10K type strain sequencing project: providing services to taxonomists for standard genome sequencing and annotation.</title>
        <authorList>
            <consortium name="The Broad Institute Genomics Platform"/>
            <consortium name="The Broad Institute Genome Sequencing Center for Infectious Disease"/>
            <person name="Wu L."/>
            <person name="Ma J."/>
        </authorList>
    </citation>
    <scope>NUCLEOTIDE SEQUENCE [LARGE SCALE GENOMIC DNA]</scope>
    <source>
        <strain evidence="2 3">CGMCC 1.12237</strain>
    </source>
</reference>
<dbReference type="PANTHER" id="PTHR43664">
    <property type="entry name" value="MONOAMINE OXIDASE-RELATED"/>
    <property type="match status" value="1"/>
</dbReference>
<keyword evidence="3" id="KW-1185">Reference proteome</keyword>
<dbReference type="InterPro" id="IPR029069">
    <property type="entry name" value="HotDog_dom_sf"/>
</dbReference>
<dbReference type="EMBL" id="JBHSKX010000001">
    <property type="protein sequence ID" value="MFC5365637.1"/>
    <property type="molecule type" value="Genomic_DNA"/>
</dbReference>
<accession>A0ABD5R7K2</accession>
<dbReference type="InterPro" id="IPR002539">
    <property type="entry name" value="MaoC-like_dom"/>
</dbReference>
<evidence type="ECO:0000313" key="3">
    <source>
        <dbReference type="Proteomes" id="UP001596201"/>
    </source>
</evidence>
<dbReference type="RefSeq" id="WP_227229076.1">
    <property type="nucleotide sequence ID" value="NZ_JAJCVJ010000001.1"/>
</dbReference>
<comment type="caution">
    <text evidence="2">The sequence shown here is derived from an EMBL/GenBank/DDBJ whole genome shotgun (WGS) entry which is preliminary data.</text>
</comment>
<proteinExistence type="predicted"/>
<dbReference type="CDD" id="cd03454">
    <property type="entry name" value="YdeM"/>
    <property type="match status" value="1"/>
</dbReference>
<dbReference type="Pfam" id="PF01575">
    <property type="entry name" value="MaoC_dehydratas"/>
    <property type="match status" value="1"/>
</dbReference>
<feature type="domain" description="MaoC-like" evidence="1">
    <location>
        <begin position="18"/>
        <end position="125"/>
    </location>
</feature>
<dbReference type="AlphaFoldDB" id="A0ABD5R7K2"/>
<dbReference type="Gene3D" id="3.10.129.10">
    <property type="entry name" value="Hotdog Thioesterase"/>
    <property type="match status" value="1"/>
</dbReference>
<name>A0ABD5R7K2_9EURY</name>
<sequence length="149" mass="17157">MTRVFFEDMEVGRVEEFGSYEMTEREIVEFAEQYDPQWFHVDPERAEAQSPYGELIASGWHTASATMRMLVDEHFSEAMSLGARGLDRLRWVKPVRAGDTLSLRTEVLDREVDGPDRGTVTVETETRRDDGEVVMTMVSLVMYARRGEE</sequence>
<dbReference type="InterPro" id="IPR052342">
    <property type="entry name" value="MCH/BMMD"/>
</dbReference>
<evidence type="ECO:0000313" key="2">
    <source>
        <dbReference type="EMBL" id="MFC5365637.1"/>
    </source>
</evidence>
<gene>
    <name evidence="2" type="ORF">ACFPJ5_01715</name>
</gene>
<dbReference type="SUPFAM" id="SSF54637">
    <property type="entry name" value="Thioesterase/thiol ester dehydrase-isomerase"/>
    <property type="match status" value="1"/>
</dbReference>
<dbReference type="Proteomes" id="UP001596201">
    <property type="component" value="Unassembled WGS sequence"/>
</dbReference>
<dbReference type="PANTHER" id="PTHR43664:SF1">
    <property type="entry name" value="BETA-METHYLMALYL-COA DEHYDRATASE"/>
    <property type="match status" value="1"/>
</dbReference>
<protein>
    <submittedName>
        <fullName evidence="2">MaoC family dehydratase</fullName>
    </submittedName>
</protein>
<organism evidence="2 3">
    <name type="scientific">Salinirubrum litoreum</name>
    <dbReference type="NCBI Taxonomy" id="1126234"/>
    <lineage>
        <taxon>Archaea</taxon>
        <taxon>Methanobacteriati</taxon>
        <taxon>Methanobacteriota</taxon>
        <taxon>Stenosarchaea group</taxon>
        <taxon>Halobacteria</taxon>
        <taxon>Halobacteriales</taxon>
        <taxon>Haloferacaceae</taxon>
        <taxon>Salinirubrum</taxon>
    </lineage>
</organism>
<evidence type="ECO:0000259" key="1">
    <source>
        <dbReference type="Pfam" id="PF01575"/>
    </source>
</evidence>